<name>A0A9P6RTZ0_9FUNG</name>
<dbReference type="PANTHER" id="PTHR46312:SF2">
    <property type="entry name" value="NUCLEOTIDE-BINDING OLIGOMERIZATION DOMAIN-CONTAINING PROTEIN 2-LIKE"/>
    <property type="match status" value="1"/>
</dbReference>
<sequence length="1297" mass="146021">MISGNTTTSIPGQPALSSIQVPVSISATRVTLSQSFFNTDVSPVSYIEHFPGPDEPLQTTHQLACCLSLLKDSVQENELTAETIEWRRRILSNLSERNRLMTLSVQIVKTFADDPLKDATTVDEVVQLAPVLDKEHSRSLITILIDTLNQSEMLHLHSLEGLAKAIQEAAPGSIDSNDLVAILRSLHKKLRLVHSESVEHRSRLLYSVSRVLDAVADARVENVERVDLHEPLTELLRASESSKDPYLTFQAAYATQALLNVSDDENIWQAGFRRGWLVLKGAAGFAKMPDPTEIKDVLEGFENLYEVGKGGVRLLKSAMESIKNGESPIFTVKDGLKFKEAWYCVLRMAERDIQTGQLVKFKKLITSSSCRHQFLFQWGICLLLGRFAVDTQWEPNPRREALTFLSALCKDNTLWDRQKDVDQLIFDMLTSTKFNIDIPSEDVKSLLKELQRQNSAPRSALTSNKSLESQDWKFILPTHPVPHIASKFTLLATVQDEMLRHAKVMNLPDPPVRPRLDGIHSAIIAYHAPDLFIQRVSGEELDLEACFVNLAIVEAPAQREQEKKDLKEQEAVFHRIQSFEMVRNTDTKSLIPLEQLFDKRKLRDGKEGIPKRILVQGRAGIGKTTLCKKLVYGHQNGLWRNRFDIILWIPLRRLRGTKSHSLEELFREKVVVAQDSDQEQALLSRELMEYAKEGKVLFILDGLDEIVTYEGDDSTFRSLLAKLLSQQNVVITSRPSGLDRKLLPSLDLELETVGFSPQNVNEFVVKVFEKVPEAAGAVQNFIRRTPLVQGLVNIPVQLDVMCFSWDSLPKDGLVITMTRLYQLMIRKLWHKDAFRLKKTAGGMPLTERQIDRYLEEDIDDLMTTELQHLGYLAFKGMDNNHQILFDERQLFCAFRDLKDGVADDQQLSPSRLVDHMKDTSFLHTSDSGPDSNNRGSQQTWHFLHLTFQEYFAATWIVRHLQPKKTHSTIGMMTMDQMKAFVHRYKYNPQYEIVWWMVAGLLEGEALEEFFRLFQAAPRDFIGGRHQQLLASCLNEARARLDTTVVTTLDAELTKWLHFEIQTCDGKDDKSMLASQSSFPETLLVKSLDLRSSSKAVLVNTLGSRSMLSEAAIWSLIGSLKDESASVRSSAAEALGKQSTLSEVTIQSPIGALKDEIADVRSSAAWALGKQSTLSEAVIQCLIGALRDEDTDVRSRAAEALGKKSTLSEAGIQSLIGTLKDEDADVRRRAAKALGKQSTLSEAAIWSLIGTLKDESVSVRFEAERALREQSTLSEAVIQCLIGALRDEDIDVRRRAAV</sequence>
<dbReference type="PROSITE" id="PS50837">
    <property type="entry name" value="NACHT"/>
    <property type="match status" value="1"/>
</dbReference>
<accession>A0A9P6RTZ0</accession>
<comment type="caution">
    <text evidence="2">The sequence shown here is derived from an EMBL/GenBank/DDBJ whole genome shotgun (WGS) entry which is preliminary data.</text>
</comment>
<dbReference type="InterPro" id="IPR004155">
    <property type="entry name" value="PBS_lyase_HEAT"/>
</dbReference>
<proteinExistence type="predicted"/>
<evidence type="ECO:0000313" key="3">
    <source>
        <dbReference type="Proteomes" id="UP000738325"/>
    </source>
</evidence>
<dbReference type="InterPro" id="IPR055496">
    <property type="entry name" value="DUF7068"/>
</dbReference>
<evidence type="ECO:0000259" key="1">
    <source>
        <dbReference type="PROSITE" id="PS50837"/>
    </source>
</evidence>
<gene>
    <name evidence="2" type="ORF">BGZ99_000956</name>
</gene>
<dbReference type="Gene3D" id="3.40.50.300">
    <property type="entry name" value="P-loop containing nucleotide triphosphate hydrolases"/>
    <property type="match status" value="1"/>
</dbReference>
<dbReference type="Proteomes" id="UP000738325">
    <property type="component" value="Unassembled WGS sequence"/>
</dbReference>
<dbReference type="InterPro" id="IPR056251">
    <property type="entry name" value="Arm_rpt_dom"/>
</dbReference>
<reference evidence="2" key="1">
    <citation type="journal article" date="2020" name="Fungal Divers.">
        <title>Resolving the Mortierellaceae phylogeny through synthesis of multi-gene phylogenetics and phylogenomics.</title>
        <authorList>
            <person name="Vandepol N."/>
            <person name="Liber J."/>
            <person name="Desiro A."/>
            <person name="Na H."/>
            <person name="Kennedy M."/>
            <person name="Barry K."/>
            <person name="Grigoriev I.V."/>
            <person name="Miller A.N."/>
            <person name="O'Donnell K."/>
            <person name="Stajich J.E."/>
            <person name="Bonito G."/>
        </authorList>
    </citation>
    <scope>NUCLEOTIDE SEQUENCE</scope>
    <source>
        <strain evidence="2">REB-010B</strain>
    </source>
</reference>
<organism evidence="2 3">
    <name type="scientific">Dissophora globulifera</name>
    <dbReference type="NCBI Taxonomy" id="979702"/>
    <lineage>
        <taxon>Eukaryota</taxon>
        <taxon>Fungi</taxon>
        <taxon>Fungi incertae sedis</taxon>
        <taxon>Mucoromycota</taxon>
        <taxon>Mortierellomycotina</taxon>
        <taxon>Mortierellomycetes</taxon>
        <taxon>Mortierellales</taxon>
        <taxon>Mortierellaceae</taxon>
        <taxon>Dissophora</taxon>
    </lineage>
</organism>
<dbReference type="InterPro" id="IPR027417">
    <property type="entry name" value="P-loop_NTPase"/>
</dbReference>
<keyword evidence="3" id="KW-1185">Reference proteome</keyword>
<dbReference type="OrthoDB" id="427518at2759"/>
<protein>
    <recommendedName>
        <fullName evidence="1">NACHT domain-containing protein</fullName>
    </recommendedName>
</protein>
<dbReference type="EMBL" id="JAAAIP010000122">
    <property type="protein sequence ID" value="KAG0325179.1"/>
    <property type="molecule type" value="Genomic_DNA"/>
</dbReference>
<dbReference type="SMART" id="SM00567">
    <property type="entry name" value="EZ_HEAT"/>
    <property type="match status" value="5"/>
</dbReference>
<dbReference type="Pfam" id="PF23238">
    <property type="entry name" value="DUF7068"/>
    <property type="match status" value="1"/>
</dbReference>
<dbReference type="InterPro" id="IPR007111">
    <property type="entry name" value="NACHT_NTPase"/>
</dbReference>
<evidence type="ECO:0000313" key="2">
    <source>
        <dbReference type="EMBL" id="KAG0325179.1"/>
    </source>
</evidence>
<dbReference type="SUPFAM" id="SSF48371">
    <property type="entry name" value="ARM repeat"/>
    <property type="match status" value="1"/>
</dbReference>
<feature type="domain" description="NACHT" evidence="1">
    <location>
        <begin position="611"/>
        <end position="737"/>
    </location>
</feature>
<dbReference type="Pfam" id="PF13646">
    <property type="entry name" value="HEAT_2"/>
    <property type="match status" value="2"/>
</dbReference>
<dbReference type="InterPro" id="IPR016024">
    <property type="entry name" value="ARM-type_fold"/>
</dbReference>
<dbReference type="SUPFAM" id="SSF52540">
    <property type="entry name" value="P-loop containing nucleoside triphosphate hydrolases"/>
    <property type="match status" value="1"/>
</dbReference>
<dbReference type="PANTHER" id="PTHR46312">
    <property type="entry name" value="NACHT DOMAIN-CONTAINING PROTEIN"/>
    <property type="match status" value="1"/>
</dbReference>
<dbReference type="Gene3D" id="1.25.10.10">
    <property type="entry name" value="Leucine-rich Repeat Variant"/>
    <property type="match status" value="2"/>
</dbReference>
<dbReference type="InterPro" id="IPR011989">
    <property type="entry name" value="ARM-like"/>
</dbReference>
<dbReference type="Pfam" id="PF05729">
    <property type="entry name" value="NACHT"/>
    <property type="match status" value="1"/>
</dbReference>
<dbReference type="Pfam" id="PF23948">
    <property type="entry name" value="ARM_5"/>
    <property type="match status" value="1"/>
</dbReference>